<gene>
    <name evidence="1" type="ORF">A2989_01515</name>
</gene>
<accession>A0A1F4ZCH9</accession>
<dbReference type="InterPro" id="IPR011009">
    <property type="entry name" value="Kinase-like_dom_sf"/>
</dbReference>
<comment type="caution">
    <text evidence="1">The sequence shown here is derived from an EMBL/GenBank/DDBJ whole genome shotgun (WGS) entry which is preliminary data.</text>
</comment>
<dbReference type="SUPFAM" id="SSF56112">
    <property type="entry name" value="Protein kinase-like (PK-like)"/>
    <property type="match status" value="1"/>
</dbReference>
<evidence type="ECO:0000313" key="2">
    <source>
        <dbReference type="Proteomes" id="UP000177080"/>
    </source>
</evidence>
<dbReference type="Proteomes" id="UP000177080">
    <property type="component" value="Unassembled WGS sequence"/>
</dbReference>
<sequence length="329" mass="38652">MNISKLVNIIFSYLYNSLFEKRFRDVPRQMPQHIDRFKLIRDLQPEKHFPFKVGLYQDPLGLRVVMKIWTGKRKDIHYYDLLHQLTSIQILNNVHDRVAHILPPKYKALSIPNVAFSRHEKHKLILGTKFILGKPLAKVHDSRRQIQIHNQVVGYLRFLGRHMTRLEVSQFRHKLIGEYLCILPLITIAAIFEHPNLFLDILRGIWVFVKNISAFTGYYQSTLVHGDLNFRNIYLRGKKIHILDVEQVSYTYPEFETVTSISTMGISHGLRNRLFSRISAKSKKDPNYTKRVSSLMINCEIHNLTWNAPRENVIWYTNLLKKGISLSPV</sequence>
<dbReference type="AlphaFoldDB" id="A0A1F4ZCH9"/>
<reference evidence="1 2" key="1">
    <citation type="journal article" date="2016" name="Nat. Commun.">
        <title>Thousands of microbial genomes shed light on interconnected biogeochemical processes in an aquifer system.</title>
        <authorList>
            <person name="Anantharaman K."/>
            <person name="Brown C.T."/>
            <person name="Hug L.A."/>
            <person name="Sharon I."/>
            <person name="Castelle C.J."/>
            <person name="Probst A.J."/>
            <person name="Thomas B.C."/>
            <person name="Singh A."/>
            <person name="Wilkins M.J."/>
            <person name="Karaoz U."/>
            <person name="Brodie E.L."/>
            <person name="Williams K.H."/>
            <person name="Hubbard S.S."/>
            <person name="Banfield J.F."/>
        </authorList>
    </citation>
    <scope>NUCLEOTIDE SEQUENCE [LARGE SCALE GENOMIC DNA]</scope>
</reference>
<protein>
    <recommendedName>
        <fullName evidence="3">Aminoglycoside phosphotransferase domain-containing protein</fullName>
    </recommendedName>
</protein>
<organism evidence="1 2">
    <name type="scientific">Candidatus Amesbacteria bacterium RIFCSPLOWO2_01_FULL_48_25</name>
    <dbReference type="NCBI Taxonomy" id="1797259"/>
    <lineage>
        <taxon>Bacteria</taxon>
        <taxon>Candidatus Amesiibacteriota</taxon>
    </lineage>
</organism>
<dbReference type="EMBL" id="MEXN01000003">
    <property type="protein sequence ID" value="OGD04059.1"/>
    <property type="molecule type" value="Genomic_DNA"/>
</dbReference>
<evidence type="ECO:0008006" key="3">
    <source>
        <dbReference type="Google" id="ProtNLM"/>
    </source>
</evidence>
<name>A0A1F4ZCH9_9BACT</name>
<proteinExistence type="predicted"/>
<dbReference type="STRING" id="1797259.A2989_01515"/>
<evidence type="ECO:0000313" key="1">
    <source>
        <dbReference type="EMBL" id="OGD04059.1"/>
    </source>
</evidence>